<reference evidence="2 3" key="3">
    <citation type="journal article" date="2013" name="Rice">
        <title>Improvement of the Oryza sativa Nipponbare reference genome using next generation sequence and optical map data.</title>
        <authorList>
            <person name="Kawahara Y."/>
            <person name="de la Bastide M."/>
            <person name="Hamilton J.P."/>
            <person name="Kanamori H."/>
            <person name="McCombie W.R."/>
            <person name="Ouyang S."/>
            <person name="Schwartz D.C."/>
            <person name="Tanaka T."/>
            <person name="Wu J."/>
            <person name="Zhou S."/>
            <person name="Childs K.L."/>
            <person name="Davidson R.M."/>
            <person name="Lin H."/>
            <person name="Quesada-Ocampo L."/>
            <person name="Vaillancourt B."/>
            <person name="Sakai H."/>
            <person name="Lee S.S."/>
            <person name="Kim J."/>
            <person name="Numa H."/>
            <person name="Itoh T."/>
            <person name="Buell C.R."/>
            <person name="Matsumoto T."/>
        </authorList>
    </citation>
    <scope>NUCLEOTIDE SEQUENCE [LARGE SCALE GENOMIC DNA]</scope>
    <source>
        <strain evidence="3">cv. Nipponbare</strain>
    </source>
</reference>
<proteinExistence type="predicted"/>
<keyword evidence="3" id="KW-1185">Reference proteome</keyword>
<name>A0A0P0YA77_ORYSJ</name>
<sequence length="103" mass="11196">MAVARERSRGTGGGVMTRAEEPSTGGGGAGGERRGGRRVEQRRDRRGNAVVGGAPSSWNGGDLHLQHLPRCQIRCLSALYSSDLHLQIRYAPHLYSYYLPVYG</sequence>
<evidence type="ECO:0000313" key="2">
    <source>
        <dbReference type="EMBL" id="BAT17155.1"/>
    </source>
</evidence>
<dbReference type="EMBL" id="AP014968">
    <property type="protein sequence ID" value="BAT17155.1"/>
    <property type="molecule type" value="Genomic_DNA"/>
</dbReference>
<accession>A0A0P0YA77</accession>
<evidence type="ECO:0000256" key="1">
    <source>
        <dbReference type="SAM" id="MobiDB-lite"/>
    </source>
</evidence>
<gene>
    <name evidence="2" type="ordered locus">Os12g0482833</name>
    <name evidence="2" type="ORF">OSNPB_120482833</name>
</gene>
<feature type="region of interest" description="Disordered" evidence="1">
    <location>
        <begin position="1"/>
        <end position="57"/>
    </location>
</feature>
<feature type="compositionally biased region" description="Basic and acidic residues" evidence="1">
    <location>
        <begin position="31"/>
        <end position="47"/>
    </location>
</feature>
<organism evidence="2 3">
    <name type="scientific">Oryza sativa subsp. japonica</name>
    <name type="common">Rice</name>
    <dbReference type="NCBI Taxonomy" id="39947"/>
    <lineage>
        <taxon>Eukaryota</taxon>
        <taxon>Viridiplantae</taxon>
        <taxon>Streptophyta</taxon>
        <taxon>Embryophyta</taxon>
        <taxon>Tracheophyta</taxon>
        <taxon>Spermatophyta</taxon>
        <taxon>Magnoliopsida</taxon>
        <taxon>Liliopsida</taxon>
        <taxon>Poales</taxon>
        <taxon>Poaceae</taxon>
        <taxon>BOP clade</taxon>
        <taxon>Oryzoideae</taxon>
        <taxon>Oryzeae</taxon>
        <taxon>Oryzinae</taxon>
        <taxon>Oryza</taxon>
        <taxon>Oryza sativa</taxon>
    </lineage>
</organism>
<protein>
    <submittedName>
        <fullName evidence="2">Os12g0482833 protein</fullName>
    </submittedName>
</protein>
<reference evidence="2 3" key="2">
    <citation type="journal article" date="2013" name="Plant Cell Physiol.">
        <title>Rice Annotation Project Database (RAP-DB): an integrative and interactive database for rice genomics.</title>
        <authorList>
            <person name="Sakai H."/>
            <person name="Lee S.S."/>
            <person name="Tanaka T."/>
            <person name="Numa H."/>
            <person name="Kim J."/>
            <person name="Kawahara Y."/>
            <person name="Wakimoto H."/>
            <person name="Yang C.C."/>
            <person name="Iwamoto M."/>
            <person name="Abe T."/>
            <person name="Yamada Y."/>
            <person name="Muto A."/>
            <person name="Inokuchi H."/>
            <person name="Ikemura T."/>
            <person name="Matsumoto T."/>
            <person name="Sasaki T."/>
            <person name="Itoh T."/>
        </authorList>
    </citation>
    <scope>NUCLEOTIDE SEQUENCE [LARGE SCALE GENOMIC DNA]</scope>
    <source>
        <strain evidence="3">cv. Nipponbare</strain>
    </source>
</reference>
<dbReference type="AlphaFoldDB" id="A0A0P0YA77"/>
<dbReference type="InParanoid" id="A0A0P0YA77"/>
<reference evidence="3" key="1">
    <citation type="journal article" date="2005" name="Nature">
        <title>The map-based sequence of the rice genome.</title>
        <authorList>
            <consortium name="International rice genome sequencing project (IRGSP)"/>
            <person name="Matsumoto T."/>
            <person name="Wu J."/>
            <person name="Kanamori H."/>
            <person name="Katayose Y."/>
            <person name="Fujisawa M."/>
            <person name="Namiki N."/>
            <person name="Mizuno H."/>
            <person name="Yamamoto K."/>
            <person name="Antonio B.A."/>
            <person name="Baba T."/>
            <person name="Sakata K."/>
            <person name="Nagamura Y."/>
            <person name="Aoki H."/>
            <person name="Arikawa K."/>
            <person name="Arita K."/>
            <person name="Bito T."/>
            <person name="Chiden Y."/>
            <person name="Fujitsuka N."/>
            <person name="Fukunaka R."/>
            <person name="Hamada M."/>
            <person name="Harada C."/>
            <person name="Hayashi A."/>
            <person name="Hijishita S."/>
            <person name="Honda M."/>
            <person name="Hosokawa S."/>
            <person name="Ichikawa Y."/>
            <person name="Idonuma A."/>
            <person name="Iijima M."/>
            <person name="Ikeda M."/>
            <person name="Ikeno M."/>
            <person name="Ito K."/>
            <person name="Ito S."/>
            <person name="Ito T."/>
            <person name="Ito Y."/>
            <person name="Ito Y."/>
            <person name="Iwabuchi A."/>
            <person name="Kamiya K."/>
            <person name="Karasawa W."/>
            <person name="Kurita K."/>
            <person name="Katagiri S."/>
            <person name="Kikuta A."/>
            <person name="Kobayashi H."/>
            <person name="Kobayashi N."/>
            <person name="Machita K."/>
            <person name="Maehara T."/>
            <person name="Masukawa M."/>
            <person name="Mizubayashi T."/>
            <person name="Mukai Y."/>
            <person name="Nagasaki H."/>
            <person name="Nagata Y."/>
            <person name="Naito S."/>
            <person name="Nakashima M."/>
            <person name="Nakama Y."/>
            <person name="Nakamichi Y."/>
            <person name="Nakamura M."/>
            <person name="Meguro A."/>
            <person name="Negishi M."/>
            <person name="Ohta I."/>
            <person name="Ohta T."/>
            <person name="Okamoto M."/>
            <person name="Ono N."/>
            <person name="Saji S."/>
            <person name="Sakaguchi M."/>
            <person name="Sakai K."/>
            <person name="Shibata M."/>
            <person name="Shimokawa T."/>
            <person name="Song J."/>
            <person name="Takazaki Y."/>
            <person name="Terasawa K."/>
            <person name="Tsugane M."/>
            <person name="Tsuji K."/>
            <person name="Ueda S."/>
            <person name="Waki K."/>
            <person name="Yamagata H."/>
            <person name="Yamamoto M."/>
            <person name="Yamamoto S."/>
            <person name="Yamane H."/>
            <person name="Yoshiki S."/>
            <person name="Yoshihara R."/>
            <person name="Yukawa K."/>
            <person name="Zhong H."/>
            <person name="Yano M."/>
            <person name="Yuan Q."/>
            <person name="Ouyang S."/>
            <person name="Liu J."/>
            <person name="Jones K.M."/>
            <person name="Gansberger K."/>
            <person name="Moffat K."/>
            <person name="Hill J."/>
            <person name="Bera J."/>
            <person name="Fadrosh D."/>
            <person name="Jin S."/>
            <person name="Johri S."/>
            <person name="Kim M."/>
            <person name="Overton L."/>
            <person name="Reardon M."/>
            <person name="Tsitrin T."/>
            <person name="Vuong H."/>
            <person name="Weaver B."/>
            <person name="Ciecko A."/>
            <person name="Tallon L."/>
            <person name="Jackson J."/>
            <person name="Pai G."/>
            <person name="Aken S.V."/>
            <person name="Utterback T."/>
            <person name="Reidmuller S."/>
            <person name="Feldblyum T."/>
            <person name="Hsiao J."/>
            <person name="Zismann V."/>
            <person name="Iobst S."/>
            <person name="de Vazeille A.R."/>
            <person name="Buell C.R."/>
            <person name="Ying K."/>
            <person name="Li Y."/>
            <person name="Lu T."/>
            <person name="Huang Y."/>
            <person name="Zhao Q."/>
            <person name="Feng Q."/>
            <person name="Zhang L."/>
            <person name="Zhu J."/>
            <person name="Weng Q."/>
            <person name="Mu J."/>
            <person name="Lu Y."/>
            <person name="Fan D."/>
            <person name="Liu Y."/>
            <person name="Guan J."/>
            <person name="Zhang Y."/>
            <person name="Yu S."/>
            <person name="Liu X."/>
            <person name="Zhang Y."/>
            <person name="Hong G."/>
            <person name="Han B."/>
            <person name="Choisne N."/>
            <person name="Demange N."/>
            <person name="Orjeda G."/>
            <person name="Samain S."/>
            <person name="Cattolico L."/>
            <person name="Pelletier E."/>
            <person name="Couloux A."/>
            <person name="Segurens B."/>
            <person name="Wincker P."/>
            <person name="D'Hont A."/>
            <person name="Scarpelli C."/>
            <person name="Weissenbach J."/>
            <person name="Salanoubat M."/>
            <person name="Quetier F."/>
            <person name="Yu Y."/>
            <person name="Kim H.R."/>
            <person name="Rambo T."/>
            <person name="Currie J."/>
            <person name="Collura K."/>
            <person name="Luo M."/>
            <person name="Yang T."/>
            <person name="Ammiraju J.S.S."/>
            <person name="Engler F."/>
            <person name="Soderlund C."/>
            <person name="Wing R.A."/>
            <person name="Palmer L.E."/>
            <person name="de la Bastide M."/>
            <person name="Spiegel L."/>
            <person name="Nascimento L."/>
            <person name="Zutavern T."/>
            <person name="O'Shaughnessy A."/>
            <person name="Dike S."/>
            <person name="Dedhia N."/>
            <person name="Preston R."/>
            <person name="Balija V."/>
            <person name="McCombie W.R."/>
            <person name="Chow T."/>
            <person name="Chen H."/>
            <person name="Chung M."/>
            <person name="Chen C."/>
            <person name="Shaw J."/>
            <person name="Wu H."/>
            <person name="Hsiao K."/>
            <person name="Chao Y."/>
            <person name="Chu M."/>
            <person name="Cheng C."/>
            <person name="Hour A."/>
            <person name="Lee P."/>
            <person name="Lin S."/>
            <person name="Lin Y."/>
            <person name="Liou J."/>
            <person name="Liu S."/>
            <person name="Hsing Y."/>
            <person name="Raghuvanshi S."/>
            <person name="Mohanty A."/>
            <person name="Bharti A.K."/>
            <person name="Gaur A."/>
            <person name="Gupta V."/>
            <person name="Kumar D."/>
            <person name="Ravi V."/>
            <person name="Vij S."/>
            <person name="Kapur A."/>
            <person name="Khurana P."/>
            <person name="Khurana P."/>
            <person name="Khurana J.P."/>
            <person name="Tyagi A.K."/>
            <person name="Gaikwad K."/>
            <person name="Singh A."/>
            <person name="Dalal V."/>
            <person name="Srivastava S."/>
            <person name="Dixit A."/>
            <person name="Pal A.K."/>
            <person name="Ghazi I.A."/>
            <person name="Yadav M."/>
            <person name="Pandit A."/>
            <person name="Bhargava A."/>
            <person name="Sureshbabu K."/>
            <person name="Batra K."/>
            <person name="Sharma T.R."/>
            <person name="Mohapatra T."/>
            <person name="Singh N.K."/>
            <person name="Messing J."/>
            <person name="Nelson A.B."/>
            <person name="Fuks G."/>
            <person name="Kavchok S."/>
            <person name="Keizer G."/>
            <person name="Linton E."/>
            <person name="Llaca V."/>
            <person name="Song R."/>
            <person name="Tanyolac B."/>
            <person name="Young S."/>
            <person name="Ho-Il K."/>
            <person name="Hahn J.H."/>
            <person name="Sangsakoo G."/>
            <person name="Vanavichit A."/>
            <person name="de Mattos Luiz.A.T."/>
            <person name="Zimmer P.D."/>
            <person name="Malone G."/>
            <person name="Dellagostin O."/>
            <person name="de Oliveira A.C."/>
            <person name="Bevan M."/>
            <person name="Bancroft I."/>
            <person name="Minx P."/>
            <person name="Cordum H."/>
            <person name="Wilson R."/>
            <person name="Cheng Z."/>
            <person name="Jin W."/>
            <person name="Jiang J."/>
            <person name="Leong S.A."/>
            <person name="Iwama H."/>
            <person name="Gojobori T."/>
            <person name="Itoh T."/>
            <person name="Niimura Y."/>
            <person name="Fujii Y."/>
            <person name="Habara T."/>
            <person name="Sakai H."/>
            <person name="Sato Y."/>
            <person name="Wilson G."/>
            <person name="Kumar K."/>
            <person name="McCouch S."/>
            <person name="Juretic N."/>
            <person name="Hoen D."/>
            <person name="Wright S."/>
            <person name="Bruskiewich R."/>
            <person name="Bureau T."/>
            <person name="Miyao A."/>
            <person name="Hirochika H."/>
            <person name="Nishikawa T."/>
            <person name="Kadowaki K."/>
            <person name="Sugiura M."/>
            <person name="Burr B."/>
            <person name="Sasaki T."/>
        </authorList>
    </citation>
    <scope>NUCLEOTIDE SEQUENCE [LARGE SCALE GENOMIC DNA]</scope>
    <source>
        <strain evidence="3">cv. Nipponbare</strain>
    </source>
</reference>
<dbReference type="PaxDb" id="39947-A0A0P0YA77"/>
<evidence type="ECO:0000313" key="3">
    <source>
        <dbReference type="Proteomes" id="UP000059680"/>
    </source>
</evidence>
<dbReference type="Proteomes" id="UP000059680">
    <property type="component" value="Chromosome 12"/>
</dbReference>